<keyword evidence="5" id="KW-1185">Reference proteome</keyword>
<gene>
    <name evidence="4" type="ORF">THAPSDRAFT_36249</name>
</gene>
<feature type="domain" description="Methyltransferase small" evidence="3">
    <location>
        <begin position="35"/>
        <end position="142"/>
    </location>
</feature>
<comment type="similarity">
    <text evidence="1">Belongs to the methyltransferase superfamily. PrmA family.</text>
</comment>
<dbReference type="HOGENOM" id="CLU_074702_1_1_1"/>
<feature type="non-terminal residue" evidence="4">
    <location>
        <position position="203"/>
    </location>
</feature>
<dbReference type="GO" id="GO:0003676">
    <property type="term" value="F:nucleic acid binding"/>
    <property type="evidence" value="ECO:0007669"/>
    <property type="project" value="InterPro"/>
</dbReference>
<reference evidence="4 5" key="2">
    <citation type="journal article" date="2008" name="Nature">
        <title>The Phaeodactylum genome reveals the evolutionary history of diatom genomes.</title>
        <authorList>
            <person name="Bowler C."/>
            <person name="Allen A.E."/>
            <person name="Badger J.H."/>
            <person name="Grimwood J."/>
            <person name="Jabbari K."/>
            <person name="Kuo A."/>
            <person name="Maheswari U."/>
            <person name="Martens C."/>
            <person name="Maumus F."/>
            <person name="Otillar R.P."/>
            <person name="Rayko E."/>
            <person name="Salamov A."/>
            <person name="Vandepoele K."/>
            <person name="Beszteri B."/>
            <person name="Gruber A."/>
            <person name="Heijde M."/>
            <person name="Katinka M."/>
            <person name="Mock T."/>
            <person name="Valentin K."/>
            <person name="Verret F."/>
            <person name="Berges J.A."/>
            <person name="Brownlee C."/>
            <person name="Cadoret J.P."/>
            <person name="Chiovitti A."/>
            <person name="Choi C.J."/>
            <person name="Coesel S."/>
            <person name="De Martino A."/>
            <person name="Detter J.C."/>
            <person name="Durkin C."/>
            <person name="Falciatore A."/>
            <person name="Fournet J."/>
            <person name="Haruta M."/>
            <person name="Huysman M.J."/>
            <person name="Jenkins B.D."/>
            <person name="Jiroutova K."/>
            <person name="Jorgensen R.E."/>
            <person name="Joubert Y."/>
            <person name="Kaplan A."/>
            <person name="Kroger N."/>
            <person name="Kroth P.G."/>
            <person name="La Roche J."/>
            <person name="Lindquist E."/>
            <person name="Lommer M."/>
            <person name="Martin-Jezequel V."/>
            <person name="Lopez P.J."/>
            <person name="Lucas S."/>
            <person name="Mangogna M."/>
            <person name="McGinnis K."/>
            <person name="Medlin L.K."/>
            <person name="Montsant A."/>
            <person name="Oudot-Le Secq M.P."/>
            <person name="Napoli C."/>
            <person name="Obornik M."/>
            <person name="Parker M.S."/>
            <person name="Petit J.L."/>
            <person name="Porcel B.M."/>
            <person name="Poulsen N."/>
            <person name="Robison M."/>
            <person name="Rychlewski L."/>
            <person name="Rynearson T.A."/>
            <person name="Schmutz J."/>
            <person name="Shapiro H."/>
            <person name="Siaut M."/>
            <person name="Stanley M."/>
            <person name="Sussman M.R."/>
            <person name="Taylor A.R."/>
            <person name="Vardi A."/>
            <person name="von Dassow P."/>
            <person name="Vyverman W."/>
            <person name="Willis A."/>
            <person name="Wyrwicz L.S."/>
            <person name="Rokhsar D.S."/>
            <person name="Weissenbach J."/>
            <person name="Armbrust E.V."/>
            <person name="Green B.R."/>
            <person name="Van de Peer Y."/>
            <person name="Grigoriev I.V."/>
        </authorList>
    </citation>
    <scope>NUCLEOTIDE SEQUENCE [LARGE SCALE GENOMIC DNA]</scope>
    <source>
        <strain evidence="4 5">CCMP1335</strain>
    </source>
</reference>
<reference evidence="4 5" key="1">
    <citation type="journal article" date="2004" name="Science">
        <title>The genome of the diatom Thalassiosira pseudonana: ecology, evolution, and metabolism.</title>
        <authorList>
            <person name="Armbrust E.V."/>
            <person name="Berges J.A."/>
            <person name="Bowler C."/>
            <person name="Green B.R."/>
            <person name="Martinez D."/>
            <person name="Putnam N.H."/>
            <person name="Zhou S."/>
            <person name="Allen A.E."/>
            <person name="Apt K.E."/>
            <person name="Bechner M."/>
            <person name="Brzezinski M.A."/>
            <person name="Chaal B.K."/>
            <person name="Chiovitti A."/>
            <person name="Davis A.K."/>
            <person name="Demarest M.S."/>
            <person name="Detter J.C."/>
            <person name="Glavina T."/>
            <person name="Goodstein D."/>
            <person name="Hadi M.Z."/>
            <person name="Hellsten U."/>
            <person name="Hildebrand M."/>
            <person name="Jenkins B.D."/>
            <person name="Jurka J."/>
            <person name="Kapitonov V.V."/>
            <person name="Kroger N."/>
            <person name="Lau W.W."/>
            <person name="Lane T.W."/>
            <person name="Larimer F.W."/>
            <person name="Lippmeier J.C."/>
            <person name="Lucas S."/>
            <person name="Medina M."/>
            <person name="Montsant A."/>
            <person name="Obornik M."/>
            <person name="Parker M.S."/>
            <person name="Palenik B."/>
            <person name="Pazour G.J."/>
            <person name="Richardson P.M."/>
            <person name="Rynearson T.A."/>
            <person name="Saito M.A."/>
            <person name="Schwartz D.C."/>
            <person name="Thamatrakoln K."/>
            <person name="Valentin K."/>
            <person name="Vardi A."/>
            <person name="Wilkerson F.P."/>
            <person name="Rokhsar D.S."/>
        </authorList>
    </citation>
    <scope>NUCLEOTIDE SEQUENCE [LARGE SCALE GENOMIC DNA]</scope>
    <source>
        <strain evidence="4 5">CCMP1335</strain>
    </source>
</reference>
<sequence length="203" mass="22627">MKQKHLESILSSLPHRVFPNPKIELEQYPTSFQLTSSIVLTAISKNDAGPNRTILDLGCGTGMLGLGFAIANCSSVYLVDCDDEALEMARENVEYLVEEELIGTECDGVDGEGGCLVDTVITNPPFGTKNNEGIDVQFLRTAIRLARRAVYSFHKTSTRPYLIKLIQGWGLNVEVVAEMKFDIPNMYKFHKQKSKDVEVDLIR</sequence>
<dbReference type="GO" id="GO:0031167">
    <property type="term" value="P:rRNA methylation"/>
    <property type="evidence" value="ECO:0000318"/>
    <property type="project" value="GO_Central"/>
</dbReference>
<dbReference type="Pfam" id="PF05175">
    <property type="entry name" value="MTS"/>
    <property type="match status" value="1"/>
</dbReference>
<protein>
    <recommendedName>
        <fullName evidence="2">Methyltransferase-like protein 5</fullName>
    </recommendedName>
</protein>
<dbReference type="OMA" id="DVVYSIH"/>
<dbReference type="STRING" id="35128.B8C8Q2"/>
<name>B8C8Q2_THAPS</name>
<dbReference type="Gene3D" id="3.40.50.150">
    <property type="entry name" value="Vaccinia Virus protein VP39"/>
    <property type="match status" value="1"/>
</dbReference>
<dbReference type="GeneID" id="7451004"/>
<dbReference type="CDD" id="cd02440">
    <property type="entry name" value="AdoMet_MTases"/>
    <property type="match status" value="1"/>
</dbReference>
<dbReference type="PANTHER" id="PTHR23290:SF0">
    <property type="entry name" value="RRNA N6-ADENOSINE-METHYLTRANSFERASE METTL5"/>
    <property type="match status" value="1"/>
</dbReference>
<dbReference type="InterPro" id="IPR051720">
    <property type="entry name" value="rRNA_MeTrfase/Polyamine_Synth"/>
</dbReference>
<accession>B8C8Q2</accession>
<dbReference type="GO" id="GO:0008988">
    <property type="term" value="F:rRNA (adenine-N6-)-methyltransferase activity"/>
    <property type="evidence" value="ECO:0000318"/>
    <property type="project" value="GO_Central"/>
</dbReference>
<dbReference type="PANTHER" id="PTHR23290">
    <property type="entry name" value="RRNA N6-ADENOSINE-METHYLTRANSFERASE METTL5"/>
    <property type="match status" value="1"/>
</dbReference>
<dbReference type="InterPro" id="IPR029063">
    <property type="entry name" value="SAM-dependent_MTases_sf"/>
</dbReference>
<dbReference type="InParanoid" id="B8C8Q2"/>
<proteinExistence type="inferred from homology"/>
<evidence type="ECO:0000259" key="3">
    <source>
        <dbReference type="Pfam" id="PF05175"/>
    </source>
</evidence>
<dbReference type="RefSeq" id="XP_002292355.1">
    <property type="nucleotide sequence ID" value="XM_002292319.1"/>
</dbReference>
<dbReference type="InterPro" id="IPR007848">
    <property type="entry name" value="Small_mtfrase_dom"/>
</dbReference>
<dbReference type="InterPro" id="IPR002052">
    <property type="entry name" value="DNA_methylase_N6_adenine_CS"/>
</dbReference>
<dbReference type="KEGG" id="tps:THAPSDRAFT_36249"/>
<dbReference type="eggNOG" id="KOG3420">
    <property type="taxonomic scope" value="Eukaryota"/>
</dbReference>
<evidence type="ECO:0000313" key="4">
    <source>
        <dbReference type="EMBL" id="EED90330.1"/>
    </source>
</evidence>
<dbReference type="AlphaFoldDB" id="B8C8Q2"/>
<dbReference type="PROSITE" id="PS00092">
    <property type="entry name" value="N6_MTASE"/>
    <property type="match status" value="1"/>
</dbReference>
<evidence type="ECO:0000256" key="2">
    <source>
        <dbReference type="ARBA" id="ARBA00041374"/>
    </source>
</evidence>
<dbReference type="PaxDb" id="35128-Thaps36249"/>
<dbReference type="SUPFAM" id="SSF53335">
    <property type="entry name" value="S-adenosyl-L-methionine-dependent methyltransferases"/>
    <property type="match status" value="1"/>
</dbReference>
<dbReference type="Proteomes" id="UP000001449">
    <property type="component" value="Chromosome 9"/>
</dbReference>
<evidence type="ECO:0000256" key="1">
    <source>
        <dbReference type="ARBA" id="ARBA00009741"/>
    </source>
</evidence>
<dbReference type="EMBL" id="CM000645">
    <property type="protein sequence ID" value="EED90330.1"/>
    <property type="molecule type" value="Genomic_DNA"/>
</dbReference>
<evidence type="ECO:0000313" key="5">
    <source>
        <dbReference type="Proteomes" id="UP000001449"/>
    </source>
</evidence>
<organism evidence="4 5">
    <name type="scientific">Thalassiosira pseudonana</name>
    <name type="common">Marine diatom</name>
    <name type="synonym">Cyclotella nana</name>
    <dbReference type="NCBI Taxonomy" id="35128"/>
    <lineage>
        <taxon>Eukaryota</taxon>
        <taxon>Sar</taxon>
        <taxon>Stramenopiles</taxon>
        <taxon>Ochrophyta</taxon>
        <taxon>Bacillariophyta</taxon>
        <taxon>Coscinodiscophyceae</taxon>
        <taxon>Thalassiosirophycidae</taxon>
        <taxon>Thalassiosirales</taxon>
        <taxon>Thalassiosiraceae</taxon>
        <taxon>Thalassiosira</taxon>
    </lineage>
</organism>